<feature type="region of interest" description="Disordered" evidence="5">
    <location>
        <begin position="442"/>
        <end position="463"/>
    </location>
</feature>
<dbReference type="GO" id="GO:0005886">
    <property type="term" value="C:plasma membrane"/>
    <property type="evidence" value="ECO:0007669"/>
    <property type="project" value="InterPro"/>
</dbReference>
<sequence>MAFRVRPATTIAVILAISLAFQIIALVSVPVTDTIWLSESGGIKFGVFGMCTDSGCSSAGIGYSTDTIQDVDSFSLPSNARHSVSKLLVVHPIAAGFTFILFVFTIALHWHGPASSLKLLFFVLIWSIPCFLLTLLSFLVDLLLFVPHLNWAGWLILAATVLIAISSILICLLRRTASSRRSASKYNNVNSGAEYQLAPLKYGYGTVDGGSAYKFSTSSNQNDDDDDERALFLKNDVSTNYDNTRNYDDLDDVAQTEIYDTMRGNAQSATSNNTYRSNDILAPLETAYKGGYDSPLQAHMNDSVIMNQSSSTEPVTAPYPSGIPAVEFSELPSAQRAPYPQDDLFTTTSSTTRLTGPRPMPSSTSPPNITTQITTATPPAPSELQQRSTTYGGPGWTFQESDPVEPTAPPLVVNGSESQKDLLAPLSDVTREPTYRTRIAQTLNALQPEDTYSTDSLGESSEDLLGRHKDDEFSHGEEQEVVKSQHPLALQIADDSSSTYSSRIPSNNPTPTNTGFPRRQLSLLQRSRIPENASAGVAEGHFPSTFYSPSVDSPSEYSYDNYPLPDPNDRRSTPAPSFTNESLGSSNFTSVSQRGINPEYLKLHPEELQGQMFGRVKSIQDQNQKSTTADLLIASNPDFSVTGSPKKKKINRNF</sequence>
<evidence type="ECO:0000256" key="6">
    <source>
        <dbReference type="SAM" id="Phobius"/>
    </source>
</evidence>
<evidence type="ECO:0008006" key="9">
    <source>
        <dbReference type="Google" id="ProtNLM"/>
    </source>
</evidence>
<evidence type="ECO:0000256" key="2">
    <source>
        <dbReference type="ARBA" id="ARBA00022692"/>
    </source>
</evidence>
<dbReference type="GO" id="GO:0032153">
    <property type="term" value="C:cell division site"/>
    <property type="evidence" value="ECO:0007669"/>
    <property type="project" value="TreeGrafter"/>
</dbReference>
<reference evidence="8" key="1">
    <citation type="journal article" date="2015" name="J. Biotechnol.">
        <title>The structure of the Cyberlindnera jadinii genome and its relation to Candida utilis analyzed by the occurrence of single nucleotide polymorphisms.</title>
        <authorList>
            <person name="Rupp O."/>
            <person name="Brinkrolf K."/>
            <person name="Buerth C."/>
            <person name="Kunigo M."/>
            <person name="Schneider J."/>
            <person name="Jaenicke S."/>
            <person name="Goesmann A."/>
            <person name="Puehler A."/>
            <person name="Jaeger K.-E."/>
            <person name="Ernst J.F."/>
        </authorList>
    </citation>
    <scope>NUCLEOTIDE SEQUENCE [LARGE SCALE GENOMIC DNA]</scope>
    <source>
        <strain evidence="8">ATCC 18201 / CBS 1600 / BCRC 20928 / JCM 3617 / NBRC 0987 / NRRL Y-1542</strain>
    </source>
</reference>
<feature type="region of interest" description="Disordered" evidence="5">
    <location>
        <begin position="336"/>
        <end position="429"/>
    </location>
</feature>
<dbReference type="Pfam" id="PF06687">
    <property type="entry name" value="SUR7"/>
    <property type="match status" value="1"/>
</dbReference>
<dbReference type="Proteomes" id="UP000038830">
    <property type="component" value="Unassembled WGS sequence"/>
</dbReference>
<feature type="compositionally biased region" description="Polar residues" evidence="5">
    <location>
        <begin position="574"/>
        <end position="591"/>
    </location>
</feature>
<feature type="transmembrane region" description="Helical" evidence="6">
    <location>
        <begin position="12"/>
        <end position="31"/>
    </location>
</feature>
<evidence type="ECO:0000313" key="7">
    <source>
        <dbReference type="EMBL" id="CEP21627.1"/>
    </source>
</evidence>
<feature type="region of interest" description="Disordered" evidence="5">
    <location>
        <begin position="549"/>
        <end position="591"/>
    </location>
</feature>
<evidence type="ECO:0000256" key="5">
    <source>
        <dbReference type="SAM" id="MobiDB-lite"/>
    </source>
</evidence>
<organism evidence="7 8">
    <name type="scientific">Cyberlindnera jadinii (strain ATCC 18201 / CBS 1600 / BCRC 20928 / JCM 3617 / NBRC 0987 / NRRL Y-1542)</name>
    <name type="common">Torula yeast</name>
    <name type="synonym">Candida utilis</name>
    <dbReference type="NCBI Taxonomy" id="983966"/>
    <lineage>
        <taxon>Eukaryota</taxon>
        <taxon>Fungi</taxon>
        <taxon>Dikarya</taxon>
        <taxon>Ascomycota</taxon>
        <taxon>Saccharomycotina</taxon>
        <taxon>Saccharomycetes</taxon>
        <taxon>Phaffomycetales</taxon>
        <taxon>Phaffomycetaceae</taxon>
        <taxon>Cyberlindnera</taxon>
    </lineage>
</organism>
<comment type="subcellular location">
    <subcellularLocation>
        <location evidence="1">Membrane</location>
        <topology evidence="1">Multi-pass membrane protein</topology>
    </subcellularLocation>
</comment>
<evidence type="ECO:0000256" key="3">
    <source>
        <dbReference type="ARBA" id="ARBA00022989"/>
    </source>
</evidence>
<dbReference type="InterPro" id="IPR009571">
    <property type="entry name" value="SUR7/Rim9-like_fungi"/>
</dbReference>
<evidence type="ECO:0000256" key="1">
    <source>
        <dbReference type="ARBA" id="ARBA00004141"/>
    </source>
</evidence>
<dbReference type="EMBL" id="CDQK01000002">
    <property type="protein sequence ID" value="CEP21627.1"/>
    <property type="molecule type" value="Genomic_DNA"/>
</dbReference>
<keyword evidence="4 6" id="KW-0472">Membrane</keyword>
<dbReference type="AlphaFoldDB" id="A0A0H5C240"/>
<feature type="compositionally biased region" description="Polar residues" evidence="5">
    <location>
        <begin position="494"/>
        <end position="515"/>
    </location>
</feature>
<dbReference type="PANTHER" id="PTHR28013:SF3">
    <property type="entry name" value="PROTEIN DCV1-RELATED"/>
    <property type="match status" value="1"/>
</dbReference>
<dbReference type="PANTHER" id="PTHR28013">
    <property type="entry name" value="PROTEIN DCV1-RELATED"/>
    <property type="match status" value="1"/>
</dbReference>
<feature type="transmembrane region" description="Helical" evidence="6">
    <location>
        <begin position="119"/>
        <end position="145"/>
    </location>
</feature>
<feature type="transmembrane region" description="Helical" evidence="6">
    <location>
        <begin position="151"/>
        <end position="173"/>
    </location>
</feature>
<protein>
    <recommendedName>
        <fullName evidence="9">Pali-domain-containing protein</fullName>
    </recommendedName>
</protein>
<dbReference type="GO" id="GO:0035838">
    <property type="term" value="C:growing cell tip"/>
    <property type="evidence" value="ECO:0007669"/>
    <property type="project" value="TreeGrafter"/>
</dbReference>
<feature type="compositionally biased region" description="Polar residues" evidence="5">
    <location>
        <begin position="549"/>
        <end position="558"/>
    </location>
</feature>
<dbReference type="InterPro" id="IPR051380">
    <property type="entry name" value="pH-response_reg_palI/RIM9"/>
</dbReference>
<accession>A0A0H5C240</accession>
<feature type="transmembrane region" description="Helical" evidence="6">
    <location>
        <begin position="87"/>
        <end position="107"/>
    </location>
</feature>
<keyword evidence="2 6" id="KW-0812">Transmembrane</keyword>
<gene>
    <name evidence="7" type="ORF">BN1211_1760</name>
</gene>
<evidence type="ECO:0000256" key="4">
    <source>
        <dbReference type="ARBA" id="ARBA00023136"/>
    </source>
</evidence>
<feature type="compositionally biased region" description="Polar residues" evidence="5">
    <location>
        <begin position="442"/>
        <end position="459"/>
    </location>
</feature>
<feature type="compositionally biased region" description="Low complexity" evidence="5">
    <location>
        <begin position="366"/>
        <end position="377"/>
    </location>
</feature>
<proteinExistence type="predicted"/>
<keyword evidence="3 6" id="KW-1133">Transmembrane helix</keyword>
<name>A0A0H5C240_CYBJN</name>
<evidence type="ECO:0000313" key="8">
    <source>
        <dbReference type="Proteomes" id="UP000038830"/>
    </source>
</evidence>
<feature type="region of interest" description="Disordered" evidence="5">
    <location>
        <begin position="494"/>
        <end position="517"/>
    </location>
</feature>